<name>A0ABW0FSP6_9CAUL</name>
<proteinExistence type="predicted"/>
<dbReference type="Proteomes" id="UP001596152">
    <property type="component" value="Unassembled WGS sequence"/>
</dbReference>
<gene>
    <name evidence="5" type="ORF">ACFPIE_11035</name>
</gene>
<dbReference type="SMART" id="SM00342">
    <property type="entry name" value="HTH_ARAC"/>
    <property type="match status" value="1"/>
</dbReference>
<keyword evidence="1" id="KW-0805">Transcription regulation</keyword>
<comment type="caution">
    <text evidence="5">The sequence shown here is derived from an EMBL/GenBank/DDBJ whole genome shotgun (WGS) entry which is preliminary data.</text>
</comment>
<evidence type="ECO:0000256" key="3">
    <source>
        <dbReference type="SAM" id="MobiDB-lite"/>
    </source>
</evidence>
<dbReference type="EMBL" id="JBHSLF010000021">
    <property type="protein sequence ID" value="MFC5344452.1"/>
    <property type="molecule type" value="Genomic_DNA"/>
</dbReference>
<protein>
    <submittedName>
        <fullName evidence="5">AraC family transcriptional regulator N-terminal domain-containing protein</fullName>
    </submittedName>
</protein>
<dbReference type="Gene3D" id="1.10.10.60">
    <property type="entry name" value="Homeodomain-like"/>
    <property type="match status" value="1"/>
</dbReference>
<dbReference type="Pfam" id="PF06719">
    <property type="entry name" value="AraC_N"/>
    <property type="match status" value="1"/>
</dbReference>
<dbReference type="RefSeq" id="WP_374036081.1">
    <property type="nucleotide sequence ID" value="NZ_CP169082.1"/>
</dbReference>
<dbReference type="PROSITE" id="PS01124">
    <property type="entry name" value="HTH_ARAC_FAMILY_2"/>
    <property type="match status" value="1"/>
</dbReference>
<dbReference type="SUPFAM" id="SSF46689">
    <property type="entry name" value="Homeodomain-like"/>
    <property type="match status" value="2"/>
</dbReference>
<feature type="region of interest" description="Disordered" evidence="3">
    <location>
        <begin position="222"/>
        <end position="246"/>
    </location>
</feature>
<feature type="domain" description="HTH araC/xylS-type" evidence="4">
    <location>
        <begin position="130"/>
        <end position="228"/>
    </location>
</feature>
<dbReference type="InterPro" id="IPR018060">
    <property type="entry name" value="HTH_AraC"/>
</dbReference>
<organism evidence="5 6">
    <name type="scientific">Brevundimonas staleyi</name>
    <dbReference type="NCBI Taxonomy" id="74326"/>
    <lineage>
        <taxon>Bacteria</taxon>
        <taxon>Pseudomonadati</taxon>
        <taxon>Pseudomonadota</taxon>
        <taxon>Alphaproteobacteria</taxon>
        <taxon>Caulobacterales</taxon>
        <taxon>Caulobacteraceae</taxon>
        <taxon>Brevundimonas</taxon>
    </lineage>
</organism>
<dbReference type="PANTHER" id="PTHR43436:SF1">
    <property type="entry name" value="TRANSCRIPTIONAL REGULATORY PROTEIN"/>
    <property type="match status" value="1"/>
</dbReference>
<dbReference type="Pfam" id="PF12833">
    <property type="entry name" value="HTH_18"/>
    <property type="match status" value="1"/>
</dbReference>
<evidence type="ECO:0000256" key="1">
    <source>
        <dbReference type="ARBA" id="ARBA00023015"/>
    </source>
</evidence>
<keyword evidence="6" id="KW-1185">Reference proteome</keyword>
<dbReference type="InterPro" id="IPR009594">
    <property type="entry name" value="Tscrpt_reg_HTH_AraC_N"/>
</dbReference>
<evidence type="ECO:0000259" key="4">
    <source>
        <dbReference type="PROSITE" id="PS01124"/>
    </source>
</evidence>
<dbReference type="PANTHER" id="PTHR43436">
    <property type="entry name" value="ARAC-FAMILY TRANSCRIPTIONAL REGULATOR"/>
    <property type="match status" value="1"/>
</dbReference>
<evidence type="ECO:0000313" key="5">
    <source>
        <dbReference type="EMBL" id="MFC5344452.1"/>
    </source>
</evidence>
<reference evidence="6" key="1">
    <citation type="journal article" date="2019" name="Int. J. Syst. Evol. Microbiol.">
        <title>The Global Catalogue of Microorganisms (GCM) 10K type strain sequencing project: providing services to taxonomists for standard genome sequencing and annotation.</title>
        <authorList>
            <consortium name="The Broad Institute Genomics Platform"/>
            <consortium name="The Broad Institute Genome Sequencing Center for Infectious Disease"/>
            <person name="Wu L."/>
            <person name="Ma J."/>
        </authorList>
    </citation>
    <scope>NUCLEOTIDE SEQUENCE [LARGE SCALE GENOMIC DNA]</scope>
    <source>
        <strain evidence="6">JCM 12125</strain>
    </source>
</reference>
<evidence type="ECO:0000256" key="2">
    <source>
        <dbReference type="ARBA" id="ARBA00023163"/>
    </source>
</evidence>
<evidence type="ECO:0000313" key="6">
    <source>
        <dbReference type="Proteomes" id="UP001596152"/>
    </source>
</evidence>
<keyword evidence="2" id="KW-0804">Transcription</keyword>
<dbReference type="InterPro" id="IPR009057">
    <property type="entry name" value="Homeodomain-like_sf"/>
</dbReference>
<sequence>MTVGAEAAVFRAGQSVIVGADMPVVGRVVEATADDPYLAIAVELDIGLLRELALDAAPSSSRVGALFAEDTDASMLDCARRLMALLDRPEAAPLLAPLIRRELHYWLLAGRHGAALRELAAPEGYAGRLARAVAVLRAEFRERIPVERLASEAGMSLTGFHAHFKRMTSLTPGQYQKRLRLIEARRLMRDEGEAAGTAAFALGYESVSQFSRDYRRLYGDSPKQDALKAHRAQTKTPEPEGPGVSW</sequence>
<accession>A0ABW0FSP6</accession>